<gene>
    <name evidence="1" type="ORF">SS50377_14743</name>
    <name evidence="2" type="ORF">SS50377_20114</name>
</gene>
<evidence type="ECO:0000313" key="2">
    <source>
        <dbReference type="EMBL" id="KAH0576768.1"/>
    </source>
</evidence>
<dbReference type="EMBL" id="KI546100">
    <property type="protein sequence ID" value="EST45170.1"/>
    <property type="molecule type" value="Genomic_DNA"/>
</dbReference>
<keyword evidence="3" id="KW-1185">Reference proteome</keyword>
<proteinExistence type="predicted"/>
<accession>V6LKM5</accession>
<organism evidence="1">
    <name type="scientific">Spironucleus salmonicida</name>
    <dbReference type="NCBI Taxonomy" id="348837"/>
    <lineage>
        <taxon>Eukaryota</taxon>
        <taxon>Metamonada</taxon>
        <taxon>Diplomonadida</taxon>
        <taxon>Hexamitidae</taxon>
        <taxon>Hexamitinae</taxon>
        <taxon>Spironucleus</taxon>
    </lineage>
</organism>
<protein>
    <submittedName>
        <fullName evidence="1">Uncharacterized protein</fullName>
    </submittedName>
</protein>
<name>V6LKM5_9EUKA</name>
<dbReference type="VEuPathDB" id="GiardiaDB:SS50377_20114"/>
<dbReference type="AlphaFoldDB" id="V6LKM5"/>
<sequence>MPRPQTIETAQFHAAFVQILNTRSPVGYDLTQKQACEVFEDFNRAERHNFWLELSVIITKKQNQCLLHYRHCYSKAKYTESLQPYKTAVEQMVADLIQENYEPNDIIKAVKDFLYDKDIFPSAIESFVYQCVSRVKSNRRLRTNDFKDTDLTPLNSQTDKNAIQTQQQIEEKLLSQIQKLLM</sequence>
<evidence type="ECO:0000313" key="1">
    <source>
        <dbReference type="EMBL" id="EST45170.1"/>
    </source>
</evidence>
<reference evidence="2" key="2">
    <citation type="submission" date="2020-12" db="EMBL/GenBank/DDBJ databases">
        <title>New Spironucleus salmonicida genome in near-complete chromosomes.</title>
        <authorList>
            <person name="Xu F."/>
            <person name="Kurt Z."/>
            <person name="Jimenez-Gonzalez A."/>
            <person name="Astvaldsson A."/>
            <person name="Andersson J.O."/>
            <person name="Svard S.G."/>
        </authorList>
    </citation>
    <scope>NUCLEOTIDE SEQUENCE</scope>
    <source>
        <strain evidence="2">ATCC 50377</strain>
    </source>
</reference>
<reference evidence="1 2" key="1">
    <citation type="journal article" date="2014" name="PLoS Genet.">
        <title>The Genome of Spironucleus salmonicida Highlights a Fish Pathogen Adapted to Fluctuating Environments.</title>
        <authorList>
            <person name="Xu F."/>
            <person name="Jerlstrom-Hultqvist J."/>
            <person name="Einarsson E."/>
            <person name="Astvaldsson A."/>
            <person name="Svard S.G."/>
            <person name="Andersson J.O."/>
        </authorList>
    </citation>
    <scope>NUCLEOTIDE SEQUENCE</scope>
    <source>
        <strain evidence="2">ATCC 50377</strain>
    </source>
</reference>
<dbReference type="EMBL" id="AUWU02000001">
    <property type="protein sequence ID" value="KAH0576768.1"/>
    <property type="molecule type" value="Genomic_DNA"/>
</dbReference>
<dbReference type="Proteomes" id="UP000018208">
    <property type="component" value="Unassembled WGS sequence"/>
</dbReference>
<evidence type="ECO:0000313" key="3">
    <source>
        <dbReference type="Proteomes" id="UP000018208"/>
    </source>
</evidence>